<keyword evidence="3 6" id="KW-0812">Transmembrane</keyword>
<name>A0ABN8X626_9GAMM</name>
<organism evidence="9 10">
    <name type="scientific">Methylocaldum szegediense</name>
    <dbReference type="NCBI Taxonomy" id="73780"/>
    <lineage>
        <taxon>Bacteria</taxon>
        <taxon>Pseudomonadati</taxon>
        <taxon>Pseudomonadota</taxon>
        <taxon>Gammaproteobacteria</taxon>
        <taxon>Methylococcales</taxon>
        <taxon>Methylococcaceae</taxon>
        <taxon>Methylocaldum</taxon>
    </lineage>
</organism>
<evidence type="ECO:0000256" key="4">
    <source>
        <dbReference type="ARBA" id="ARBA00022989"/>
    </source>
</evidence>
<protein>
    <submittedName>
        <fullName evidence="9">ABC transport system permease protein</fullName>
    </submittedName>
</protein>
<dbReference type="InterPro" id="IPR003838">
    <property type="entry name" value="ABC3_permease_C"/>
</dbReference>
<keyword evidence="2" id="KW-1003">Cell membrane</keyword>
<feature type="transmembrane region" description="Helical" evidence="6">
    <location>
        <begin position="299"/>
        <end position="323"/>
    </location>
</feature>
<comment type="subcellular location">
    <subcellularLocation>
        <location evidence="1">Cell membrane</location>
        <topology evidence="1">Multi-pass membrane protein</topology>
    </subcellularLocation>
</comment>
<reference evidence="9 10" key="1">
    <citation type="submission" date="2023-03" db="EMBL/GenBank/DDBJ databases">
        <authorList>
            <person name="Pearce D."/>
        </authorList>
    </citation>
    <scope>NUCLEOTIDE SEQUENCE [LARGE SCALE GENOMIC DNA]</scope>
    <source>
        <strain evidence="9">Msz</strain>
    </source>
</reference>
<dbReference type="Pfam" id="PF02687">
    <property type="entry name" value="FtsX"/>
    <property type="match status" value="1"/>
</dbReference>
<evidence type="ECO:0000313" key="9">
    <source>
        <dbReference type="EMBL" id="CAI8900773.1"/>
    </source>
</evidence>
<dbReference type="InterPro" id="IPR025857">
    <property type="entry name" value="MacB_PCD"/>
</dbReference>
<evidence type="ECO:0000256" key="1">
    <source>
        <dbReference type="ARBA" id="ARBA00004651"/>
    </source>
</evidence>
<sequence>MKIPFSYSWKSLLARKATSALTAAGMALVVYVFATVLMLSEGLKQTLVATGSDDNVVLIRQGAETEVQSTIEREQAAIIESAPEIAYAPNGTKFASKEVMVLMTLPKRGSDKPSNVTIRGLSEKGLELRPQVRLLEGRMFRPGSSEIVAGRKIAENFKGAGIGETLRFGLRDWAVVGVTDAGNTAFSSEIWGDAEQLMQAFRRTAYSAVVAKLADVSLLERFKVRIESDPRMKVEAKRETDFYAEQSEMLANFLKILGMTLSVIFSLGAIIGAVITMYGAVASRTREIGTLRALGFRRVGILSAFLFESLLLGLIGGLVGVALASTMQFLTVSTLNWQTFSELAFTFTLTPAIAFQSLAFSLFMGLVGGLLPAFRAARMDLIEALRAV</sequence>
<dbReference type="InterPro" id="IPR050250">
    <property type="entry name" value="Macrolide_Exporter_MacB"/>
</dbReference>
<evidence type="ECO:0000259" key="8">
    <source>
        <dbReference type="Pfam" id="PF12704"/>
    </source>
</evidence>
<gene>
    <name evidence="9" type="ORF">MSZNOR_3435</name>
</gene>
<keyword evidence="10" id="KW-1185">Reference proteome</keyword>
<feature type="domain" description="ABC3 transporter permease C-terminal" evidence="7">
    <location>
        <begin position="260"/>
        <end position="380"/>
    </location>
</feature>
<evidence type="ECO:0000256" key="6">
    <source>
        <dbReference type="SAM" id="Phobius"/>
    </source>
</evidence>
<dbReference type="Pfam" id="PF12704">
    <property type="entry name" value="MacB_PCD"/>
    <property type="match status" value="1"/>
</dbReference>
<feature type="transmembrane region" description="Helical" evidence="6">
    <location>
        <begin position="20"/>
        <end position="39"/>
    </location>
</feature>
<dbReference type="EMBL" id="OX458333">
    <property type="protein sequence ID" value="CAI8900773.1"/>
    <property type="molecule type" value="Genomic_DNA"/>
</dbReference>
<dbReference type="Proteomes" id="UP001162030">
    <property type="component" value="Chromosome"/>
</dbReference>
<evidence type="ECO:0000313" key="10">
    <source>
        <dbReference type="Proteomes" id="UP001162030"/>
    </source>
</evidence>
<feature type="transmembrane region" description="Helical" evidence="6">
    <location>
        <begin position="343"/>
        <end position="371"/>
    </location>
</feature>
<keyword evidence="5 6" id="KW-0472">Membrane</keyword>
<accession>A0ABN8X626</accession>
<keyword evidence="4 6" id="KW-1133">Transmembrane helix</keyword>
<feature type="transmembrane region" description="Helical" evidence="6">
    <location>
        <begin position="256"/>
        <end position="278"/>
    </location>
</feature>
<dbReference type="PANTHER" id="PTHR30572:SF15">
    <property type="entry name" value="ABC TRANSPORTER PERMEASE"/>
    <property type="match status" value="1"/>
</dbReference>
<dbReference type="PANTHER" id="PTHR30572">
    <property type="entry name" value="MEMBRANE COMPONENT OF TRANSPORTER-RELATED"/>
    <property type="match status" value="1"/>
</dbReference>
<feature type="domain" description="MacB-like periplasmic core" evidence="8">
    <location>
        <begin position="19"/>
        <end position="227"/>
    </location>
</feature>
<evidence type="ECO:0000256" key="2">
    <source>
        <dbReference type="ARBA" id="ARBA00022475"/>
    </source>
</evidence>
<evidence type="ECO:0000256" key="5">
    <source>
        <dbReference type="ARBA" id="ARBA00023136"/>
    </source>
</evidence>
<evidence type="ECO:0000259" key="7">
    <source>
        <dbReference type="Pfam" id="PF02687"/>
    </source>
</evidence>
<evidence type="ECO:0000256" key="3">
    <source>
        <dbReference type="ARBA" id="ARBA00022692"/>
    </source>
</evidence>
<proteinExistence type="predicted"/>